<dbReference type="InterPro" id="IPR053135">
    <property type="entry name" value="AKR2_Oxidoreductase"/>
</dbReference>
<dbReference type="InterPro" id="IPR036812">
    <property type="entry name" value="NAD(P)_OxRdtase_dom_sf"/>
</dbReference>
<proteinExistence type="predicted"/>
<dbReference type="PANTHER" id="PTHR43312">
    <property type="entry name" value="D-THREO-ALDOSE 1-DEHYDROGENASE"/>
    <property type="match status" value="1"/>
</dbReference>
<dbReference type="AlphaFoldDB" id="A0A6J4KK16"/>
<gene>
    <name evidence="2" type="ORF">AVDCRST_MAG61-1532</name>
</gene>
<feature type="domain" description="NADP-dependent oxidoreductase" evidence="1">
    <location>
        <begin position="16"/>
        <end position="85"/>
    </location>
</feature>
<evidence type="ECO:0000259" key="1">
    <source>
        <dbReference type="Pfam" id="PF00248"/>
    </source>
</evidence>
<accession>A0A6J4KK16</accession>
<dbReference type="EMBL" id="CADCTT010000214">
    <property type="protein sequence ID" value="CAA9308368.1"/>
    <property type="molecule type" value="Genomic_DNA"/>
</dbReference>
<dbReference type="SUPFAM" id="SSF51430">
    <property type="entry name" value="NAD(P)-linked oxidoreductase"/>
    <property type="match status" value="1"/>
</dbReference>
<sequence length="100" mass="10661">METRRLGRTGRDVSVVGLGCWQLGGDWGTVSEDDAMGVLHAAVDAGVTLLDTADVYGDGRSERLVGRLLRERPDADVTVATKAGRRADPHVPEAFTLDAL</sequence>
<reference evidence="2" key="1">
    <citation type="submission" date="2020-02" db="EMBL/GenBank/DDBJ databases">
        <authorList>
            <person name="Meier V. D."/>
        </authorList>
    </citation>
    <scope>NUCLEOTIDE SEQUENCE</scope>
    <source>
        <strain evidence="2">AVDCRST_MAG61</strain>
    </source>
</reference>
<dbReference type="InterPro" id="IPR023210">
    <property type="entry name" value="NADP_OxRdtase_dom"/>
</dbReference>
<feature type="non-terminal residue" evidence="2">
    <location>
        <position position="100"/>
    </location>
</feature>
<dbReference type="PANTHER" id="PTHR43312:SF1">
    <property type="entry name" value="NADP-DEPENDENT OXIDOREDUCTASE DOMAIN-CONTAINING PROTEIN"/>
    <property type="match status" value="1"/>
</dbReference>
<name>A0A6J4KK16_9ACTN</name>
<protein>
    <submittedName>
        <fullName evidence="2">Oxidoreducatse SCO7286</fullName>
    </submittedName>
</protein>
<organism evidence="2">
    <name type="scientific">uncultured Friedmanniella sp</name>
    <dbReference type="NCBI Taxonomy" id="335381"/>
    <lineage>
        <taxon>Bacteria</taxon>
        <taxon>Bacillati</taxon>
        <taxon>Actinomycetota</taxon>
        <taxon>Actinomycetes</taxon>
        <taxon>Propionibacteriales</taxon>
        <taxon>Nocardioidaceae</taxon>
        <taxon>Friedmanniella</taxon>
        <taxon>environmental samples</taxon>
    </lineage>
</organism>
<dbReference type="Gene3D" id="3.20.20.100">
    <property type="entry name" value="NADP-dependent oxidoreductase domain"/>
    <property type="match status" value="1"/>
</dbReference>
<dbReference type="Pfam" id="PF00248">
    <property type="entry name" value="Aldo_ket_red"/>
    <property type="match status" value="1"/>
</dbReference>
<evidence type="ECO:0000313" key="2">
    <source>
        <dbReference type="EMBL" id="CAA9308368.1"/>
    </source>
</evidence>